<proteinExistence type="predicted"/>
<dbReference type="Pfam" id="PF13205">
    <property type="entry name" value="Big_5"/>
    <property type="match status" value="2"/>
</dbReference>
<evidence type="ECO:0000256" key="2">
    <source>
        <dbReference type="SAM" id="MobiDB-lite"/>
    </source>
</evidence>
<name>A0A7W7YML0_9BACT</name>
<dbReference type="Pfam" id="PF17957">
    <property type="entry name" value="Big_7"/>
    <property type="match status" value="1"/>
</dbReference>
<dbReference type="CDD" id="cd14256">
    <property type="entry name" value="Dockerin_I"/>
    <property type="match status" value="1"/>
</dbReference>
<dbReference type="Proteomes" id="UP000534294">
    <property type="component" value="Unassembled WGS sequence"/>
</dbReference>
<feature type="domain" description="SbsA Ig-like" evidence="3">
    <location>
        <begin position="1246"/>
        <end position="1356"/>
    </location>
</feature>
<dbReference type="SUPFAM" id="SSF50969">
    <property type="entry name" value="YVTN repeat-like/Quinoprotein amine dehydrogenase"/>
    <property type="match status" value="1"/>
</dbReference>
<dbReference type="RefSeq" id="WP_184209963.1">
    <property type="nucleotide sequence ID" value="NZ_JACHIF010000006.1"/>
</dbReference>
<protein>
    <recommendedName>
        <fullName evidence="3">SbsA Ig-like domain-containing protein</fullName>
    </recommendedName>
</protein>
<evidence type="ECO:0000313" key="4">
    <source>
        <dbReference type="EMBL" id="MBB5038812.1"/>
    </source>
</evidence>
<dbReference type="Gene3D" id="2.60.40.1220">
    <property type="match status" value="1"/>
</dbReference>
<dbReference type="InterPro" id="IPR002105">
    <property type="entry name" value="Dockerin_1_rpt"/>
</dbReference>
<sequence length="2265" mass="235173">MILAQAESDSLGDLDKDGVFTAHDLARLVGHTAGTSLLAETLLPFADLNQDGVINDADHGELVKLILETATPQSLPLAHVRSASPHNGAGGVAVTRETILYFSMPLALNAVLDTTQFYAEFGGRKILARVEISSDKKKATLFYQEPLPSNARIHVTFAPTGLNDLIGRPVDADGDGTSGGSYTTSFDTLSITGLAGTAITGRVLASELGAGGADVPLQGVTVTVDGAEETLRAITDAQGNFTLTPCPAGSFFVHVDGRTALVSNYPSGDYYPNVGKRWDALAGRMDNLSGNSDDTARGTIYLPKIIAGSLSAVSQMQDTPIDFPPSVLAEYPKLEGTELLVPANSLFADDGTRGGQVGLAPVDPNRLPSPLPPGLELPMVITIQTDGASNFDTPVPVCFPNLPDPVTGQKLPPGAKSALFSFNHDTGEWEVVGPMTVTEDGNFVKTDDGVGVLQPGWHGTNPSAGSGGPADPGSPPGQPNGPSVGSPGAPDLPPCGPGFKDPQDLQEVQQMIAANATNAGMGIGGRLIKMLGDIPRGAKELFKFGKGARKEFQEMDKMVADAHAYRLYLEALRDFYVEYADGIGPGRPQPPCAPAVQSARGKRTSGASIMAGSGNAQVDSLVMSYEALAASMLAHYQIEQQIQDIYAGKPEGYMPTVQQQVIITAAKAQLNAHLGGLSAHEFYEPLWAQLRQKLATVTTTGIFPIRQPESAFFVLVREDNGQVVQRGRTSSAGALPNLILAPETDFVVRFFYPSTLAVAETSFTSGPTGSQSTLLFPGISAANGATVDLDGDGLSNLAESVIGTNAAQADTDNDGIPDGTEIRQGSDPASGLAASTGIVASVPTSGPAVDVASSNNLVVTANGAAGISIFNVATGLNPTRVADLDTLGEASSVAISGTTAVVADGLTGLVLVDLSVLNNVRIAAQVNLGNGQHSAQVVTVSGPTAYVAMSHGTIVAVDLVSRTVLERIPLPVTSVIYDLAVWREHLYVLQQGRVTCINLTNLGVGAVIPLVDQSITGWRPRLFAGEGTLYAVHSRGFHLLDTAASESNPPVLQNFLTSQVAWKQLVSNGSGLALVAVGPNSPLSDPHDVDAYQLGNDGRQPVFSTTFLTPGVATALSIFNGIAYVADAASGLQVMAYQAFDTLGQAPTAALSSNFTLDQTAGTGVAESGKLMRLSAVVADDVQVRNVEFFVDGALVSVDGNYPFEHRFLTPKATAQRTQFKVRARATDTGGNATLTREFVVTLVPDTTPPVVTRVGPSGLTGKVTSALAFMSEALDPATVNETTFLVTEAGPDDVFGSGDDVPVTASAVTFRPEIQAASFTVTGELPPGVYQAVLTTGVKDLSNNALAADRTWQFSVEGDPVFWTGGSSGNWNNAANWNTGEVPGPNDLVVINGPPELEVNLGGSYVQARVITTQGGARLVVAENSAVALAGVILGSDLFVGELSNVTVIGGLRLENANLVFQDQTGANTRYFTCYGSATAVSGNGEIVFGTGGQIYADIQGILEAGITVRTRGDAFIATQSFLNSVVNQGTLMTDAAGAHLRLSNLNNQGSISTALGRISLVHTWVNNGTLQVSAAGRLDFGEGGYAFPLSAIGTLNRTGGRVVISGYMDLENGTLALNTTTGNWELLDGEIQNGNLTTADGATLVVDGIFNSRLLNVDIQGLVTVQSGAQLTLMDDWANHGTINGTNSVIRLEGEFRLNEIGNYTGTGNSVEITGILDNVGQTLMLDALPNFVRIGSSGTIKGGIISGSAPVNVPAGADWKLDGVTVNQDLLIGSSAVLYVTHGLVLNNADIIAGSTGPGGHYSTPYFYFYGTQSVSGNGAFQFDGGAGFRGLEISTNDGSFDGGLDPGVLTFEPSISFHLGHYAGLRAYGQTAHFIFKGSLTANVPIPPEINYATAVYMTGRFTNEGSLTATAGHLYFQGYADQNWTNLGTVNLSGSGILTMGGDFTLAQLGTVNRAGGTVNLAGTLDNTGKTLALNAATGSWNILSAGKILGGAVTTADGSLLTVAKNAVATLESVNLQGTVQVTEGQLSLHGDWVNNGTINATDSRLDFGGEFRLSELGVINRTGGTRAITGILDNTGFTFVPDTPGAPWIFQGGTLKGGSLASAGPLLTSNNFDWTLDGVTLATNINQQSGFLKVTNGLSMGSHTLTLNSSTVYFNGTQTIAGTGARIILAGSIFSGSSLNAYPADVFNPAPSTLTFGAGLTVVSQTTSYLYGYSPQQAILNLGTIRAEVADTFFYISGAFTNQGQLQQVNGGQIVIQP</sequence>
<dbReference type="Gene3D" id="1.10.1330.10">
    <property type="entry name" value="Dockerin domain"/>
    <property type="match status" value="1"/>
</dbReference>
<feature type="region of interest" description="Disordered" evidence="2">
    <location>
        <begin position="446"/>
        <end position="502"/>
    </location>
</feature>
<dbReference type="InterPro" id="IPR008969">
    <property type="entry name" value="CarboxyPept-like_regulatory"/>
</dbReference>
<accession>A0A7W7YML0</accession>
<dbReference type="Gene3D" id="2.60.40.10">
    <property type="entry name" value="Immunoglobulins"/>
    <property type="match status" value="1"/>
</dbReference>
<dbReference type="GO" id="GO:0000272">
    <property type="term" value="P:polysaccharide catabolic process"/>
    <property type="evidence" value="ECO:0007669"/>
    <property type="project" value="InterPro"/>
</dbReference>
<dbReference type="SUPFAM" id="SSF49464">
    <property type="entry name" value="Carboxypeptidase regulatory domain-like"/>
    <property type="match status" value="1"/>
</dbReference>
<feature type="region of interest" description="Disordered" evidence="2">
    <location>
        <begin position="808"/>
        <end position="827"/>
    </location>
</feature>
<dbReference type="Pfam" id="PF00404">
    <property type="entry name" value="Dockerin_1"/>
    <property type="match status" value="1"/>
</dbReference>
<comment type="caution">
    <text evidence="4">The sequence shown here is derived from an EMBL/GenBank/DDBJ whole genome shotgun (WGS) entry which is preliminary data.</text>
</comment>
<dbReference type="InterPro" id="IPR013211">
    <property type="entry name" value="LVIVD"/>
</dbReference>
<dbReference type="InterPro" id="IPR011044">
    <property type="entry name" value="Quino_amine_DH_bsu"/>
</dbReference>
<dbReference type="InterPro" id="IPR014755">
    <property type="entry name" value="Cu-Rt/internalin_Ig-like"/>
</dbReference>
<dbReference type="GO" id="GO:0004553">
    <property type="term" value="F:hydrolase activity, hydrolyzing O-glycosyl compounds"/>
    <property type="evidence" value="ECO:0007669"/>
    <property type="project" value="InterPro"/>
</dbReference>
<organism evidence="4 5">
    <name type="scientific">Prosthecobacter dejongeii</name>
    <dbReference type="NCBI Taxonomy" id="48465"/>
    <lineage>
        <taxon>Bacteria</taxon>
        <taxon>Pseudomonadati</taxon>
        <taxon>Verrucomicrobiota</taxon>
        <taxon>Verrucomicrobiia</taxon>
        <taxon>Verrucomicrobiales</taxon>
        <taxon>Verrucomicrobiaceae</taxon>
        <taxon>Prosthecobacter</taxon>
    </lineage>
</organism>
<keyword evidence="1" id="KW-0732">Signal</keyword>
<evidence type="ECO:0000256" key="1">
    <source>
        <dbReference type="ARBA" id="ARBA00022729"/>
    </source>
</evidence>
<gene>
    <name evidence="4" type="ORF">HNQ64_003077</name>
</gene>
<dbReference type="InterPro" id="IPR032812">
    <property type="entry name" value="SbsA_Ig"/>
</dbReference>
<evidence type="ECO:0000313" key="5">
    <source>
        <dbReference type="Proteomes" id="UP000534294"/>
    </source>
</evidence>
<dbReference type="Pfam" id="PF08309">
    <property type="entry name" value="LVIVD"/>
    <property type="match status" value="1"/>
</dbReference>
<feature type="domain" description="SbsA Ig-like" evidence="3">
    <location>
        <begin position="79"/>
        <end position="172"/>
    </location>
</feature>
<dbReference type="InterPro" id="IPR013783">
    <property type="entry name" value="Ig-like_fold"/>
</dbReference>
<dbReference type="SUPFAM" id="SSF63446">
    <property type="entry name" value="Type I dockerin domain"/>
    <property type="match status" value="1"/>
</dbReference>
<evidence type="ECO:0000259" key="3">
    <source>
        <dbReference type="Pfam" id="PF13205"/>
    </source>
</evidence>
<reference evidence="4 5" key="1">
    <citation type="submission" date="2020-08" db="EMBL/GenBank/DDBJ databases">
        <title>Genomic Encyclopedia of Type Strains, Phase IV (KMG-IV): sequencing the most valuable type-strain genomes for metagenomic binning, comparative biology and taxonomic classification.</title>
        <authorList>
            <person name="Goeker M."/>
        </authorList>
    </citation>
    <scope>NUCLEOTIDE SEQUENCE [LARGE SCALE GENOMIC DNA]</scope>
    <source>
        <strain evidence="4 5">DSM 12251</strain>
    </source>
</reference>
<dbReference type="EMBL" id="JACHIF010000006">
    <property type="protein sequence ID" value="MBB5038812.1"/>
    <property type="molecule type" value="Genomic_DNA"/>
</dbReference>
<keyword evidence="5" id="KW-1185">Reference proteome</keyword>
<dbReference type="InterPro" id="IPR036439">
    <property type="entry name" value="Dockerin_dom_sf"/>
</dbReference>